<evidence type="ECO:0000256" key="1">
    <source>
        <dbReference type="ARBA" id="ARBA00004651"/>
    </source>
</evidence>
<reference evidence="11" key="2">
    <citation type="submission" date="2023-07" db="EMBL/GenBank/DDBJ databases">
        <authorList>
            <person name="Sun H."/>
        </authorList>
    </citation>
    <scope>NUCLEOTIDE SEQUENCE</scope>
    <source>
        <strain evidence="11">05753</strain>
    </source>
</reference>
<evidence type="ECO:0000256" key="6">
    <source>
        <dbReference type="ARBA" id="ARBA00022989"/>
    </source>
</evidence>
<evidence type="ECO:0000259" key="10">
    <source>
        <dbReference type="PROSITE" id="PS51012"/>
    </source>
</evidence>
<evidence type="ECO:0000313" key="11">
    <source>
        <dbReference type="EMBL" id="MDO1585601.1"/>
    </source>
</evidence>
<keyword evidence="7" id="KW-0762">Sugar transport</keyword>
<dbReference type="InterPro" id="IPR013525">
    <property type="entry name" value="ABC2_TM"/>
</dbReference>
<evidence type="ECO:0000256" key="3">
    <source>
        <dbReference type="ARBA" id="ARBA00022448"/>
    </source>
</evidence>
<keyword evidence="6 9" id="KW-1133">Transmembrane helix</keyword>
<organism evidence="11 12">
    <name type="scientific">Rhizobium oryzicola</name>
    <dbReference type="NCBI Taxonomy" id="1232668"/>
    <lineage>
        <taxon>Bacteria</taxon>
        <taxon>Pseudomonadati</taxon>
        <taxon>Pseudomonadota</taxon>
        <taxon>Alphaproteobacteria</taxon>
        <taxon>Hyphomicrobiales</taxon>
        <taxon>Rhizobiaceae</taxon>
        <taxon>Rhizobium/Agrobacterium group</taxon>
        <taxon>Rhizobium</taxon>
    </lineage>
</organism>
<protein>
    <recommendedName>
        <fullName evidence="9">Transport permease protein</fullName>
    </recommendedName>
</protein>
<feature type="transmembrane region" description="Helical" evidence="9">
    <location>
        <begin position="258"/>
        <end position="279"/>
    </location>
</feature>
<name>A0ABT8T4T7_9HYPH</name>
<keyword evidence="5 9" id="KW-0812">Transmembrane</keyword>
<comment type="similarity">
    <text evidence="2 9">Belongs to the ABC-2 integral membrane protein family.</text>
</comment>
<keyword evidence="8 9" id="KW-0472">Membrane</keyword>
<dbReference type="InterPro" id="IPR047817">
    <property type="entry name" value="ABC2_TM_bact-type"/>
</dbReference>
<reference evidence="11" key="1">
    <citation type="journal article" date="2015" name="Int. J. Syst. Evol. Microbiol.">
        <title>Rhizobium oryzicola sp. nov., potential plant-growth-promoting endophytic bacteria isolated from rice roots.</title>
        <authorList>
            <person name="Zhang X.X."/>
            <person name="Gao J.S."/>
            <person name="Cao Y.H."/>
            <person name="Sheirdil R.A."/>
            <person name="Wang X.C."/>
            <person name="Zhang L."/>
        </authorList>
    </citation>
    <scope>NUCLEOTIDE SEQUENCE</scope>
    <source>
        <strain evidence="11">05753</strain>
    </source>
</reference>
<evidence type="ECO:0000256" key="4">
    <source>
        <dbReference type="ARBA" id="ARBA00022475"/>
    </source>
</evidence>
<feature type="transmembrane region" description="Helical" evidence="9">
    <location>
        <begin position="172"/>
        <end position="198"/>
    </location>
</feature>
<dbReference type="PANTHER" id="PTHR30413">
    <property type="entry name" value="INNER MEMBRANE TRANSPORT PERMEASE"/>
    <property type="match status" value="1"/>
</dbReference>
<evidence type="ECO:0000256" key="8">
    <source>
        <dbReference type="ARBA" id="ARBA00023136"/>
    </source>
</evidence>
<feature type="transmembrane region" description="Helical" evidence="9">
    <location>
        <begin position="95"/>
        <end position="114"/>
    </location>
</feature>
<dbReference type="RefSeq" id="WP_302079868.1">
    <property type="nucleotide sequence ID" value="NZ_JAUKWQ010000017.1"/>
</dbReference>
<feature type="transmembrane region" description="Helical" evidence="9">
    <location>
        <begin position="60"/>
        <end position="83"/>
    </location>
</feature>
<keyword evidence="12" id="KW-1185">Reference proteome</keyword>
<dbReference type="Pfam" id="PF01061">
    <property type="entry name" value="ABC2_membrane"/>
    <property type="match status" value="1"/>
</dbReference>
<accession>A0ABT8T4T7</accession>
<evidence type="ECO:0000256" key="7">
    <source>
        <dbReference type="ARBA" id="ARBA00023047"/>
    </source>
</evidence>
<dbReference type="PROSITE" id="PS51012">
    <property type="entry name" value="ABC_TM2"/>
    <property type="match status" value="1"/>
</dbReference>
<proteinExistence type="inferred from homology"/>
<evidence type="ECO:0000256" key="9">
    <source>
        <dbReference type="RuleBase" id="RU361157"/>
    </source>
</evidence>
<dbReference type="EMBL" id="JAUKWQ010000017">
    <property type="protein sequence ID" value="MDO1585601.1"/>
    <property type="molecule type" value="Genomic_DNA"/>
</dbReference>
<feature type="transmembrane region" description="Helical" evidence="9">
    <location>
        <begin position="135"/>
        <end position="160"/>
    </location>
</feature>
<evidence type="ECO:0000256" key="5">
    <source>
        <dbReference type="ARBA" id="ARBA00022692"/>
    </source>
</evidence>
<dbReference type="PANTHER" id="PTHR30413:SF10">
    <property type="entry name" value="CAPSULE POLYSACCHARIDE EXPORT INNER-MEMBRANE PROTEIN CTRC"/>
    <property type="match status" value="1"/>
</dbReference>
<feature type="transmembrane region" description="Helical" evidence="9">
    <location>
        <begin position="205"/>
        <end position="222"/>
    </location>
</feature>
<evidence type="ECO:0000313" key="12">
    <source>
        <dbReference type="Proteomes" id="UP001169006"/>
    </source>
</evidence>
<sequence>MSRLDLVTKSLRQNDPEFTGNALDETLRTMLNAIWDYRYFIVTSVQADFRSRVARSRLGFLWLVIAPLAQIVTYAFVLSSIMSQRLPGIENKFSYALYLMAGFQGWLLFVEIMTRNLGVFIENGNVLKKISFPRIALPLVVVISSIINNLIFFVVLLAVFLLTGFPVGLNLLWLPVLLVVNAALAAGIGVTLGVLNVFMRDIGQVVPIVIQFLFWMTPIVYVKDILPPAFQSIIRINPLYWLVENYHRIMVYDQRPDFAVLGILFLIAVVFIGLGLFLFRKASPEMVDVL</sequence>
<keyword evidence="7" id="KW-0625">Polysaccharide transport</keyword>
<keyword evidence="3 9" id="KW-0813">Transport</keyword>
<dbReference type="Proteomes" id="UP001169006">
    <property type="component" value="Unassembled WGS sequence"/>
</dbReference>
<gene>
    <name evidence="11" type="ORF">Q2T52_26230</name>
</gene>
<comment type="subcellular location">
    <subcellularLocation>
        <location evidence="9">Cell inner membrane</location>
        <topology evidence="9">Multi-pass membrane protein</topology>
    </subcellularLocation>
    <subcellularLocation>
        <location evidence="1">Cell membrane</location>
        <topology evidence="1">Multi-pass membrane protein</topology>
    </subcellularLocation>
</comment>
<keyword evidence="4 9" id="KW-1003">Cell membrane</keyword>
<feature type="domain" description="ABC transmembrane type-2" evidence="10">
    <location>
        <begin position="58"/>
        <end position="282"/>
    </location>
</feature>
<evidence type="ECO:0000256" key="2">
    <source>
        <dbReference type="ARBA" id="ARBA00007783"/>
    </source>
</evidence>
<comment type="caution">
    <text evidence="11">The sequence shown here is derived from an EMBL/GenBank/DDBJ whole genome shotgun (WGS) entry which is preliminary data.</text>
</comment>